<evidence type="ECO:0000313" key="1">
    <source>
        <dbReference type="EMBL" id="SEW23267.1"/>
    </source>
</evidence>
<proteinExistence type="predicted"/>
<dbReference type="Proteomes" id="UP000199650">
    <property type="component" value="Unassembled WGS sequence"/>
</dbReference>
<reference evidence="1 2" key="1">
    <citation type="submission" date="2016-10" db="EMBL/GenBank/DDBJ databases">
        <authorList>
            <person name="de Groot N.N."/>
        </authorList>
    </citation>
    <scope>NUCLEOTIDE SEQUENCE [LARGE SCALE GENOMIC DNA]</scope>
    <source>
        <strain evidence="1 2">DSM 29439</strain>
    </source>
</reference>
<evidence type="ECO:0000313" key="2">
    <source>
        <dbReference type="Proteomes" id="UP000199650"/>
    </source>
</evidence>
<keyword evidence="2" id="KW-1185">Reference proteome</keyword>
<organism evidence="1 2">
    <name type="scientific">Aliiroseovarius sediminilitoris</name>
    <dbReference type="NCBI Taxonomy" id="1173584"/>
    <lineage>
        <taxon>Bacteria</taxon>
        <taxon>Pseudomonadati</taxon>
        <taxon>Pseudomonadota</taxon>
        <taxon>Alphaproteobacteria</taxon>
        <taxon>Rhodobacterales</taxon>
        <taxon>Paracoccaceae</taxon>
        <taxon>Aliiroseovarius</taxon>
    </lineage>
</organism>
<protein>
    <submittedName>
        <fullName evidence="1">Uncharacterized protein</fullName>
    </submittedName>
</protein>
<dbReference type="AlphaFoldDB" id="A0A1I0Q8B6"/>
<gene>
    <name evidence="1" type="ORF">SAMN05444851_2331</name>
</gene>
<dbReference type="EMBL" id="FOJB01000001">
    <property type="protein sequence ID" value="SEW23267.1"/>
    <property type="molecule type" value="Genomic_DNA"/>
</dbReference>
<name>A0A1I0Q8B6_9RHOB</name>
<accession>A0A1I0Q8B6</accession>
<dbReference type="STRING" id="1173584.SAMN05444851_2331"/>
<sequence length="57" mass="6336">MIKLISFSTFTRFSPNSAAIASHQTRQDKKGKQPTLSSAFLSAIDEIVNVEINQVLR</sequence>